<accession>A0A8R2JU58</accession>
<evidence type="ECO:0000313" key="3">
    <source>
        <dbReference type="EnsemblMetazoa" id="XP_029346669.1"/>
    </source>
</evidence>
<reference evidence="3" key="2">
    <citation type="submission" date="2022-06" db="UniProtKB">
        <authorList>
            <consortium name="EnsemblMetazoa"/>
        </authorList>
    </citation>
    <scope>IDENTIFICATION</scope>
</reference>
<evidence type="ECO:0000259" key="2">
    <source>
        <dbReference type="SMART" id="SM00355"/>
    </source>
</evidence>
<proteinExistence type="predicted"/>
<dbReference type="Proteomes" id="UP000007819">
    <property type="component" value="Chromosome A2"/>
</dbReference>
<organism evidence="3 4">
    <name type="scientific">Acyrthosiphon pisum</name>
    <name type="common">Pea aphid</name>
    <dbReference type="NCBI Taxonomy" id="7029"/>
    <lineage>
        <taxon>Eukaryota</taxon>
        <taxon>Metazoa</taxon>
        <taxon>Ecdysozoa</taxon>
        <taxon>Arthropoda</taxon>
        <taxon>Hexapoda</taxon>
        <taxon>Insecta</taxon>
        <taxon>Pterygota</taxon>
        <taxon>Neoptera</taxon>
        <taxon>Paraneoptera</taxon>
        <taxon>Hemiptera</taxon>
        <taxon>Sternorrhyncha</taxon>
        <taxon>Aphidomorpha</taxon>
        <taxon>Aphidoidea</taxon>
        <taxon>Aphididae</taxon>
        <taxon>Macrosiphini</taxon>
        <taxon>Acyrthosiphon</taxon>
    </lineage>
</organism>
<feature type="region of interest" description="Disordered" evidence="1">
    <location>
        <begin position="287"/>
        <end position="309"/>
    </location>
</feature>
<dbReference type="OrthoDB" id="8184392at2759"/>
<dbReference type="GeneID" id="107884164"/>
<keyword evidence="4" id="KW-1185">Reference proteome</keyword>
<evidence type="ECO:0000313" key="4">
    <source>
        <dbReference type="Proteomes" id="UP000007819"/>
    </source>
</evidence>
<dbReference type="RefSeq" id="XP_029346669.1">
    <property type="nucleotide sequence ID" value="XM_029490809.1"/>
</dbReference>
<reference evidence="4" key="1">
    <citation type="submission" date="2010-06" db="EMBL/GenBank/DDBJ databases">
        <authorList>
            <person name="Jiang H."/>
            <person name="Abraham K."/>
            <person name="Ali S."/>
            <person name="Alsbrooks S.L."/>
            <person name="Anim B.N."/>
            <person name="Anosike U.S."/>
            <person name="Attaway T."/>
            <person name="Bandaranaike D.P."/>
            <person name="Battles P.K."/>
            <person name="Bell S.N."/>
            <person name="Bell A.V."/>
            <person name="Beltran B."/>
            <person name="Bickham C."/>
            <person name="Bustamante Y."/>
            <person name="Caleb T."/>
            <person name="Canada A."/>
            <person name="Cardenas V."/>
            <person name="Carter K."/>
            <person name="Chacko J."/>
            <person name="Chandrabose M.N."/>
            <person name="Chavez D."/>
            <person name="Chavez A."/>
            <person name="Chen L."/>
            <person name="Chu H.-S."/>
            <person name="Claassen K.J."/>
            <person name="Cockrell R."/>
            <person name="Collins M."/>
            <person name="Cooper J.A."/>
            <person name="Cree A."/>
            <person name="Curry S.M."/>
            <person name="Da Y."/>
            <person name="Dao M.D."/>
            <person name="Das B."/>
            <person name="Davila M.-L."/>
            <person name="Davy-Carroll L."/>
            <person name="Denson S."/>
            <person name="Dinh H."/>
            <person name="Ebong V.E."/>
            <person name="Edwards J.R."/>
            <person name="Egan A."/>
            <person name="El-Daye J."/>
            <person name="Escobedo L."/>
            <person name="Fernandez S."/>
            <person name="Fernando P.R."/>
            <person name="Flagg N."/>
            <person name="Forbes L.D."/>
            <person name="Fowler R.G."/>
            <person name="Fu Q."/>
            <person name="Gabisi R.A."/>
            <person name="Ganer J."/>
            <person name="Garbino Pronczuk A."/>
            <person name="Garcia R.M."/>
            <person name="Garner T."/>
            <person name="Garrett T.E."/>
            <person name="Gonzalez D.A."/>
            <person name="Hamid H."/>
            <person name="Hawkins E.S."/>
            <person name="Hirani K."/>
            <person name="Hogues M.E."/>
            <person name="Hollins B."/>
            <person name="Hsiao C.-H."/>
            <person name="Jabil R."/>
            <person name="James M.L."/>
            <person name="Jhangiani S.N."/>
            <person name="Johnson B."/>
            <person name="Johnson Q."/>
            <person name="Joshi V."/>
            <person name="Kalu J.B."/>
            <person name="Kam C."/>
            <person name="Kashfia A."/>
            <person name="Keebler J."/>
            <person name="Kisamo H."/>
            <person name="Kovar C.L."/>
            <person name="Lago L.A."/>
            <person name="Lai C.-Y."/>
            <person name="Laidlaw J."/>
            <person name="Lara F."/>
            <person name="Le T.-K."/>
            <person name="Lee S.L."/>
            <person name="Legall F.H."/>
            <person name="Lemon S.J."/>
            <person name="Lewis L.R."/>
            <person name="Li B."/>
            <person name="Liu Y."/>
            <person name="Liu Y.-S."/>
            <person name="Lopez J."/>
            <person name="Lozado R.J."/>
            <person name="Lu J."/>
            <person name="Madu R.C."/>
            <person name="Maheshwari M."/>
            <person name="Maheshwari R."/>
            <person name="Malloy K."/>
            <person name="Martinez E."/>
            <person name="Mathew T."/>
            <person name="Mercado I.C."/>
            <person name="Mercado C."/>
            <person name="Meyer B."/>
            <person name="Montgomery K."/>
            <person name="Morgan M.B."/>
            <person name="Munidasa M."/>
            <person name="Nazareth L.V."/>
            <person name="Nelson J."/>
            <person name="Ng B.M."/>
            <person name="Nguyen N.B."/>
            <person name="Nguyen P.Q."/>
            <person name="Nguyen T."/>
            <person name="Obregon M."/>
            <person name="Okwuonu G.O."/>
            <person name="Onwere C.G."/>
            <person name="Orozco G."/>
            <person name="Parra A."/>
            <person name="Patel S."/>
            <person name="Patil S."/>
            <person name="Perez A."/>
            <person name="Perez Y."/>
            <person name="Pham C."/>
            <person name="Primus E.L."/>
            <person name="Pu L.-L."/>
            <person name="Puazo M."/>
            <person name="Qin X."/>
            <person name="Quiroz J.B."/>
            <person name="Reese J."/>
            <person name="Richards S."/>
            <person name="Rives C.M."/>
            <person name="Robberts R."/>
            <person name="Ruiz S.J."/>
            <person name="Ruiz M.J."/>
            <person name="Santibanez J."/>
            <person name="Schneider B.W."/>
            <person name="Sisson I."/>
            <person name="Smith M."/>
            <person name="Sodergren E."/>
            <person name="Song X.-Z."/>
            <person name="Song B.B."/>
            <person name="Summersgill H."/>
            <person name="Thelus R."/>
            <person name="Thornton R.D."/>
            <person name="Trejos Z.Y."/>
            <person name="Usmani K."/>
            <person name="Vattathil S."/>
            <person name="Villasana D."/>
            <person name="Walker D.L."/>
            <person name="Wang S."/>
            <person name="Wang K."/>
            <person name="White C.S."/>
            <person name="Williams A.C."/>
            <person name="Williamson J."/>
            <person name="Wilson K."/>
            <person name="Woghiren I.O."/>
            <person name="Woodworth J.R."/>
            <person name="Worley K.C."/>
            <person name="Wright R.A."/>
            <person name="Wu W."/>
            <person name="Young L."/>
            <person name="Zhang L."/>
            <person name="Zhang J."/>
            <person name="Zhu Y."/>
            <person name="Muzny D.M."/>
            <person name="Weinstock G."/>
            <person name="Gibbs R.A."/>
        </authorList>
    </citation>
    <scope>NUCLEOTIDE SEQUENCE [LARGE SCALE GENOMIC DNA]</scope>
    <source>
        <strain evidence="4">LSR1</strain>
    </source>
</reference>
<evidence type="ECO:0000256" key="1">
    <source>
        <dbReference type="SAM" id="MobiDB-lite"/>
    </source>
</evidence>
<sequence length="404" mass="46036">MPVQCFICDVILRGKRTRVCLSFTPYTYVSYPEKIGELLGEEFVIIVTPADYMCMKCTSILNHTDKLENDVKLLKNVLLTNVQKKYRMLPADQPEHSSSVGGSDAPTKIRKVPSNNQIYKCHMCPFRSKNLGDRRNHVMHNHSKQKANEKQTVTKAVTQEQTTEVTLEETASVFQLHSKLNSMKNQQVAFTNEDKNTMAVQCFICDVILRGQQTRVCSSFTPYTYVSYPEKIGELLGEEFVIIVTPADYMCMKCSSLLNHTDKLENDVKLIKKLLLTYVQKKYRMLPADQPEHSSSAAGSDASTKIRKDPSNNQIYKCHMCPFQSKNFGERRNHVMHNHTKKKGNEKQTLTKAVIQEQKQHKTNHQLNKDNIPDEFSEVPKQETHNISEKAIGGGETGTDNLNI</sequence>
<name>A0A8R2JU58_ACYPI</name>
<feature type="domain" description="C2H2-type" evidence="2">
    <location>
        <begin position="316"/>
        <end position="339"/>
    </location>
</feature>
<dbReference type="KEGG" id="api:107884164"/>
<dbReference type="SMART" id="SM00355">
    <property type="entry name" value="ZnF_C2H2"/>
    <property type="match status" value="2"/>
</dbReference>
<dbReference type="EnsemblMetazoa" id="XM_029490809.1">
    <property type="protein sequence ID" value="XP_029346669.1"/>
    <property type="gene ID" value="LOC107884164"/>
</dbReference>
<feature type="domain" description="C2H2-type" evidence="2">
    <location>
        <begin position="119"/>
        <end position="142"/>
    </location>
</feature>
<dbReference type="InterPro" id="IPR013087">
    <property type="entry name" value="Znf_C2H2_type"/>
</dbReference>
<protein>
    <recommendedName>
        <fullName evidence="2">C2H2-type domain-containing protein</fullName>
    </recommendedName>
</protein>
<feature type="compositionally biased region" description="Polar residues" evidence="1">
    <location>
        <begin position="293"/>
        <end position="303"/>
    </location>
</feature>
<dbReference type="AlphaFoldDB" id="A0A8R2JU58"/>